<organism evidence="5 6">
    <name type="scientific">Ziziphus jujuba</name>
    <name type="common">Chinese jujube</name>
    <name type="synonym">Ziziphus sativa</name>
    <dbReference type="NCBI Taxonomy" id="326968"/>
    <lineage>
        <taxon>Eukaryota</taxon>
        <taxon>Viridiplantae</taxon>
        <taxon>Streptophyta</taxon>
        <taxon>Embryophyta</taxon>
        <taxon>Tracheophyta</taxon>
        <taxon>Spermatophyta</taxon>
        <taxon>Magnoliopsida</taxon>
        <taxon>eudicotyledons</taxon>
        <taxon>Gunneridae</taxon>
        <taxon>Pentapetalae</taxon>
        <taxon>rosids</taxon>
        <taxon>fabids</taxon>
        <taxon>Rosales</taxon>
        <taxon>Rhamnaceae</taxon>
        <taxon>Paliureae</taxon>
        <taxon>Ziziphus</taxon>
    </lineage>
</organism>
<dbReference type="InterPro" id="IPR032675">
    <property type="entry name" value="LRR_dom_sf"/>
</dbReference>
<dbReference type="Gene3D" id="1.10.8.430">
    <property type="entry name" value="Helical domain of apoptotic protease-activating factors"/>
    <property type="match status" value="1"/>
</dbReference>
<dbReference type="RefSeq" id="XP_048330818.1">
    <property type="nucleotide sequence ID" value="XM_048474861.1"/>
</dbReference>
<proteinExistence type="predicted"/>
<dbReference type="Pfam" id="PF01582">
    <property type="entry name" value="TIR"/>
    <property type="match status" value="1"/>
</dbReference>
<keyword evidence="1" id="KW-0433">Leucine-rich repeat</keyword>
<evidence type="ECO:0000313" key="6">
    <source>
        <dbReference type="RefSeq" id="XP_048330818.1"/>
    </source>
</evidence>
<keyword evidence="5" id="KW-1185">Reference proteome</keyword>
<dbReference type="GeneID" id="107419515"/>
<dbReference type="SUPFAM" id="SSF52200">
    <property type="entry name" value="Toll/Interleukin receptor TIR domain"/>
    <property type="match status" value="1"/>
</dbReference>
<dbReference type="SMART" id="SM00255">
    <property type="entry name" value="TIR"/>
    <property type="match status" value="1"/>
</dbReference>
<dbReference type="SUPFAM" id="SSF52058">
    <property type="entry name" value="L domain-like"/>
    <property type="match status" value="1"/>
</dbReference>
<dbReference type="Pfam" id="PF23282">
    <property type="entry name" value="WHD_ROQ1"/>
    <property type="match status" value="1"/>
</dbReference>
<dbReference type="InterPro" id="IPR002182">
    <property type="entry name" value="NB-ARC"/>
</dbReference>
<dbReference type="InterPro" id="IPR036390">
    <property type="entry name" value="WH_DNA-bd_sf"/>
</dbReference>
<evidence type="ECO:0000313" key="5">
    <source>
        <dbReference type="Proteomes" id="UP001652623"/>
    </source>
</evidence>
<keyword evidence="2" id="KW-0677">Repeat</keyword>
<evidence type="ECO:0000256" key="3">
    <source>
        <dbReference type="ARBA" id="ARBA00022821"/>
    </source>
</evidence>
<dbReference type="PRINTS" id="PR00364">
    <property type="entry name" value="DISEASERSIST"/>
</dbReference>
<dbReference type="Proteomes" id="UP001652623">
    <property type="component" value="Chromosome 2"/>
</dbReference>
<dbReference type="InterPro" id="IPR044974">
    <property type="entry name" value="Disease_R_plants"/>
</dbReference>
<evidence type="ECO:0000259" key="4">
    <source>
        <dbReference type="PROSITE" id="PS50104"/>
    </source>
</evidence>
<dbReference type="PANTHER" id="PTHR11017:SF570">
    <property type="entry name" value="DISEASE RESISTANCE PROTEIN (TIR-NBS CLASS)-RELATED"/>
    <property type="match status" value="1"/>
</dbReference>
<accession>A0ABM3IKZ8</accession>
<dbReference type="Gene3D" id="3.80.10.10">
    <property type="entry name" value="Ribonuclease Inhibitor"/>
    <property type="match status" value="1"/>
</dbReference>
<name>A0ABM3IKZ8_ZIZJJ</name>
<dbReference type="Gene3D" id="3.40.50.300">
    <property type="entry name" value="P-loop containing nucleotide triphosphate hydrolases"/>
    <property type="match status" value="1"/>
</dbReference>
<dbReference type="InterPro" id="IPR035897">
    <property type="entry name" value="Toll_tir_struct_dom_sf"/>
</dbReference>
<reference evidence="6" key="1">
    <citation type="submission" date="2025-08" db="UniProtKB">
        <authorList>
            <consortium name="RefSeq"/>
        </authorList>
    </citation>
    <scope>IDENTIFICATION</scope>
    <source>
        <tissue evidence="6">Seedling</tissue>
    </source>
</reference>
<feature type="domain" description="TIR" evidence="4">
    <location>
        <begin position="1"/>
        <end position="155"/>
    </location>
</feature>
<dbReference type="PANTHER" id="PTHR11017">
    <property type="entry name" value="LEUCINE-RICH REPEAT-CONTAINING PROTEIN"/>
    <property type="match status" value="1"/>
</dbReference>
<dbReference type="InterPro" id="IPR058192">
    <property type="entry name" value="WHD_ROQ1-like"/>
</dbReference>
<dbReference type="PROSITE" id="PS50104">
    <property type="entry name" value="TIR"/>
    <property type="match status" value="1"/>
</dbReference>
<sequence length="706" mass="80366">MRNNFTSHLYRALQQKGIQTFIDNEELRRGEGISTSLITAIKASKISIIIFSKSYASSSWCLDELVEIFKCRESLQQVIWPIFLFVDPSDIRNHRGNFGEALAQYEQSSDKKKKEKLPEWKIALNKAANLSGWHLDNGDESQLIQRIVEATLSKLNRTFLHVAKYPAGIESHLHELASLIDAGEKDVRFIGIHGHGGIGKTTIAKASFSSFMDEFEVFSFLVDVRETSKQHFGFAQLQEVLLVDMPGDKNLKVGNINRGINIMKERLCNKRVLLILDDVDELDQLDTLAGGHKWFGLGSRIIITTRNKHLLATHGVNVIYEVRGMDHERALVLLSWNAFKREKPLENYLVLSNRVVCYADGLQLALVVLASFLCGMTEEQWKSAIHNLEKKPDKKIYEVFKISYDALQDNEKSLFLDIACFFVGEDKDYVIKVLGSSNFCPIIGIKVLTDMSLINVEYNRLGMHRLIEKVGKEIVCQESPKAGKCSRLWSPDDVFHVFLENIGTNTLEGIMLKLPEQRTPYLNAKSFLKIKRLRLRIFANVVLSGAIEYLPNELRLIDLPGYQFPTFSFNSGPKQLAVLNMPYSHIHQLDKGFKNFERLKAARELIYLSDNKFVSRLSKLSDLSLANCQRLQEIPELLGFQISIKASHCKSLVETPWEIMAKIISNDTRFFRDSKIEATLPGSDIPYWFSHKPATETVTFKVPSVE</sequence>
<protein>
    <submittedName>
        <fullName evidence="6">Disease resistance protein RPV1</fullName>
    </submittedName>
</protein>
<dbReference type="InterPro" id="IPR027417">
    <property type="entry name" value="P-loop_NTPase"/>
</dbReference>
<dbReference type="Pfam" id="PF00931">
    <property type="entry name" value="NB-ARC"/>
    <property type="match status" value="1"/>
</dbReference>
<evidence type="ECO:0000256" key="1">
    <source>
        <dbReference type="ARBA" id="ARBA00022614"/>
    </source>
</evidence>
<keyword evidence="3" id="KW-0611">Plant defense</keyword>
<dbReference type="SUPFAM" id="SSF52540">
    <property type="entry name" value="P-loop containing nucleoside triphosphate hydrolases"/>
    <property type="match status" value="1"/>
</dbReference>
<gene>
    <name evidence="6" type="primary">LOC107419515</name>
</gene>
<evidence type="ECO:0000256" key="2">
    <source>
        <dbReference type="ARBA" id="ARBA00022737"/>
    </source>
</evidence>
<dbReference type="InterPro" id="IPR042197">
    <property type="entry name" value="Apaf_helical"/>
</dbReference>
<dbReference type="Gene3D" id="3.40.50.10140">
    <property type="entry name" value="Toll/interleukin-1 receptor homology (TIR) domain"/>
    <property type="match status" value="1"/>
</dbReference>
<dbReference type="SUPFAM" id="SSF46785">
    <property type="entry name" value="Winged helix' DNA-binding domain"/>
    <property type="match status" value="1"/>
</dbReference>
<dbReference type="InterPro" id="IPR000157">
    <property type="entry name" value="TIR_dom"/>
</dbReference>